<reference evidence="3" key="1">
    <citation type="submission" date="2018-06" db="EMBL/GenBank/DDBJ databases">
        <authorList>
            <person name="Zhirakovskaya E."/>
        </authorList>
    </citation>
    <scope>NUCLEOTIDE SEQUENCE</scope>
</reference>
<sequence length="233" mass="24817">MEINDTLLSNNSGLAPVDQQSESAIASAASDFNTFLKLLTAQLRNQDPTSPLDSTQFVEQLASFSAVEQQIETNKRLESLAENLAVSGLEGATQWVGKQIEAVSSAARFQGETLNFVIPESNLGDSTEIRISDASGKVVYSEETDNQRRQFSWSGKNNDGDTVPNGDYVISVNRMTEGEVVDVSSALSLSKVLEARLDGSAVKLVLSNGGLINPGEITAVLDSVTQDAADEAS</sequence>
<keyword evidence="3" id="KW-0282">Flagellum</keyword>
<proteinExistence type="predicted"/>
<dbReference type="InterPro" id="IPR005648">
    <property type="entry name" value="FlgD"/>
</dbReference>
<dbReference type="GO" id="GO:0044781">
    <property type="term" value="P:bacterial-type flagellum organization"/>
    <property type="evidence" value="ECO:0007669"/>
    <property type="project" value="UniProtKB-KW"/>
</dbReference>
<organism evidence="3">
    <name type="scientific">hydrothermal vent metagenome</name>
    <dbReference type="NCBI Taxonomy" id="652676"/>
    <lineage>
        <taxon>unclassified sequences</taxon>
        <taxon>metagenomes</taxon>
        <taxon>ecological metagenomes</taxon>
    </lineage>
</organism>
<accession>A0A3B0RD40</accession>
<keyword evidence="1" id="KW-1005">Bacterial flagellum biogenesis</keyword>
<dbReference type="EMBL" id="UOEH01000052">
    <property type="protein sequence ID" value="VAV90990.1"/>
    <property type="molecule type" value="Genomic_DNA"/>
</dbReference>
<dbReference type="Gene3D" id="2.30.30.910">
    <property type="match status" value="1"/>
</dbReference>
<gene>
    <name evidence="3" type="ORF">MNBD_ALPHA05-1922</name>
</gene>
<feature type="domain" description="FlgD/Vpr Ig-like" evidence="2">
    <location>
        <begin position="125"/>
        <end position="176"/>
    </location>
</feature>
<evidence type="ECO:0000259" key="2">
    <source>
        <dbReference type="Pfam" id="PF13860"/>
    </source>
</evidence>
<keyword evidence="3" id="KW-0966">Cell projection</keyword>
<protein>
    <submittedName>
        <fullName evidence="3">Flagellar basal-body rod modification protein FlgD</fullName>
    </submittedName>
</protein>
<dbReference type="Gene3D" id="2.60.40.4070">
    <property type="match status" value="1"/>
</dbReference>
<dbReference type="Pfam" id="PF03963">
    <property type="entry name" value="FlgD"/>
    <property type="match status" value="1"/>
</dbReference>
<evidence type="ECO:0000256" key="1">
    <source>
        <dbReference type="ARBA" id="ARBA00022795"/>
    </source>
</evidence>
<dbReference type="InterPro" id="IPR025965">
    <property type="entry name" value="FlgD/Vpr_Ig-like"/>
</dbReference>
<evidence type="ECO:0000313" key="3">
    <source>
        <dbReference type="EMBL" id="VAV90990.1"/>
    </source>
</evidence>
<name>A0A3B0RD40_9ZZZZ</name>
<dbReference type="Pfam" id="PF13860">
    <property type="entry name" value="FlgD_ig"/>
    <property type="match status" value="1"/>
</dbReference>
<dbReference type="AlphaFoldDB" id="A0A3B0RD40"/>
<keyword evidence="3" id="KW-0969">Cilium</keyword>